<proteinExistence type="predicted"/>
<dbReference type="Pfam" id="PF00583">
    <property type="entry name" value="Acetyltransf_1"/>
    <property type="match status" value="1"/>
</dbReference>
<feature type="domain" description="N-acetyltransferase" evidence="3">
    <location>
        <begin position="1"/>
        <end position="132"/>
    </location>
</feature>
<dbReference type="SUPFAM" id="SSF55729">
    <property type="entry name" value="Acyl-CoA N-acyltransferases (Nat)"/>
    <property type="match status" value="1"/>
</dbReference>
<evidence type="ECO:0000313" key="4">
    <source>
        <dbReference type="EMBL" id="SMO70471.1"/>
    </source>
</evidence>
<dbReference type="PANTHER" id="PTHR43877">
    <property type="entry name" value="AMINOALKYLPHOSPHONATE N-ACETYLTRANSFERASE-RELATED-RELATED"/>
    <property type="match status" value="1"/>
</dbReference>
<dbReference type="InterPro" id="IPR000182">
    <property type="entry name" value="GNAT_dom"/>
</dbReference>
<dbReference type="PROSITE" id="PS51186">
    <property type="entry name" value="GNAT"/>
    <property type="match status" value="1"/>
</dbReference>
<name>A0A521DH61_9SPHI</name>
<dbReference type="InterPro" id="IPR016181">
    <property type="entry name" value="Acyl_CoA_acyltransferase"/>
</dbReference>
<dbReference type="PANTHER" id="PTHR43877:SF2">
    <property type="entry name" value="AMINOALKYLPHOSPHONATE N-ACETYLTRANSFERASE-RELATED"/>
    <property type="match status" value="1"/>
</dbReference>
<dbReference type="Proteomes" id="UP000320300">
    <property type="component" value="Unassembled WGS sequence"/>
</dbReference>
<accession>A0A521DH61</accession>
<dbReference type="EMBL" id="FXTN01000005">
    <property type="protein sequence ID" value="SMO70471.1"/>
    <property type="molecule type" value="Genomic_DNA"/>
</dbReference>
<dbReference type="Gene3D" id="3.40.630.30">
    <property type="match status" value="1"/>
</dbReference>
<keyword evidence="5" id="KW-1185">Reference proteome</keyword>
<evidence type="ECO:0000256" key="1">
    <source>
        <dbReference type="ARBA" id="ARBA00022679"/>
    </source>
</evidence>
<sequence length="132" mass="15333">MSDLPAIYRFICELEDEVLDYKQFQQIFEENLHNPNWLYVLAEDETEGIGFISLHTHKLLHHNGLVAEIQEFYTSKKSRGKGVGRLLMNYVINSAQSQNVKSIEVTSNKKRAENIKVYESLGFKLTHNKFTL</sequence>
<evidence type="ECO:0000256" key="2">
    <source>
        <dbReference type="ARBA" id="ARBA00023315"/>
    </source>
</evidence>
<dbReference type="InterPro" id="IPR050832">
    <property type="entry name" value="Bact_Acetyltransf"/>
</dbReference>
<evidence type="ECO:0000313" key="5">
    <source>
        <dbReference type="Proteomes" id="UP000320300"/>
    </source>
</evidence>
<protein>
    <submittedName>
        <fullName evidence="4">PhnO protein</fullName>
    </submittedName>
</protein>
<dbReference type="CDD" id="cd04301">
    <property type="entry name" value="NAT_SF"/>
    <property type="match status" value="1"/>
</dbReference>
<gene>
    <name evidence="4" type="ORF">SAMN06265348_105331</name>
</gene>
<evidence type="ECO:0000259" key="3">
    <source>
        <dbReference type="PROSITE" id="PS51186"/>
    </source>
</evidence>
<organism evidence="4 5">
    <name type="scientific">Pedobacter westerhofensis</name>
    <dbReference type="NCBI Taxonomy" id="425512"/>
    <lineage>
        <taxon>Bacteria</taxon>
        <taxon>Pseudomonadati</taxon>
        <taxon>Bacteroidota</taxon>
        <taxon>Sphingobacteriia</taxon>
        <taxon>Sphingobacteriales</taxon>
        <taxon>Sphingobacteriaceae</taxon>
        <taxon>Pedobacter</taxon>
    </lineage>
</organism>
<dbReference type="AlphaFoldDB" id="A0A521DH61"/>
<reference evidence="4 5" key="1">
    <citation type="submission" date="2017-05" db="EMBL/GenBank/DDBJ databases">
        <authorList>
            <person name="Varghese N."/>
            <person name="Submissions S."/>
        </authorList>
    </citation>
    <scope>NUCLEOTIDE SEQUENCE [LARGE SCALE GENOMIC DNA]</scope>
    <source>
        <strain evidence="4 5">DSM 19036</strain>
    </source>
</reference>
<dbReference type="GO" id="GO:0016747">
    <property type="term" value="F:acyltransferase activity, transferring groups other than amino-acyl groups"/>
    <property type="evidence" value="ECO:0007669"/>
    <property type="project" value="InterPro"/>
</dbReference>
<keyword evidence="2" id="KW-0012">Acyltransferase</keyword>
<keyword evidence="1" id="KW-0808">Transferase</keyword>